<gene>
    <name evidence="2" type="ORF">MARIT_0120</name>
</gene>
<dbReference type="GO" id="GO:0046872">
    <property type="term" value="F:metal ion binding"/>
    <property type="evidence" value="ECO:0007669"/>
    <property type="project" value="InterPro"/>
</dbReference>
<evidence type="ECO:0000259" key="1">
    <source>
        <dbReference type="PROSITE" id="PS50846"/>
    </source>
</evidence>
<evidence type="ECO:0000313" key="3">
    <source>
        <dbReference type="Proteomes" id="UP000231564"/>
    </source>
</evidence>
<name>A0A2H1E6Q4_9FLAO</name>
<dbReference type="AlphaFoldDB" id="A0A2H1E6Q4"/>
<dbReference type="InterPro" id="IPR006121">
    <property type="entry name" value="HMA_dom"/>
</dbReference>
<dbReference type="CDD" id="cd00371">
    <property type="entry name" value="HMA"/>
    <property type="match status" value="1"/>
</dbReference>
<dbReference type="PROSITE" id="PS51257">
    <property type="entry name" value="PROKAR_LIPOPROTEIN"/>
    <property type="match status" value="1"/>
</dbReference>
<dbReference type="KEGG" id="tmar:MARIT_0120"/>
<dbReference type="PROSITE" id="PS50846">
    <property type="entry name" value="HMA_2"/>
    <property type="match status" value="1"/>
</dbReference>
<evidence type="ECO:0000313" key="2">
    <source>
        <dbReference type="EMBL" id="SFZ80041.1"/>
    </source>
</evidence>
<dbReference type="OrthoDB" id="1178902at2"/>
<keyword evidence="3" id="KW-1185">Reference proteome</keyword>
<dbReference type="STRING" id="1349785.GCA_000509405_00981"/>
<organism evidence="2 3">
    <name type="scientific">Tenacibaculum maritimum NCIMB 2154</name>
    <dbReference type="NCBI Taxonomy" id="1349785"/>
    <lineage>
        <taxon>Bacteria</taxon>
        <taxon>Pseudomonadati</taxon>
        <taxon>Bacteroidota</taxon>
        <taxon>Flavobacteriia</taxon>
        <taxon>Flavobacteriales</taxon>
        <taxon>Flavobacteriaceae</taxon>
        <taxon>Tenacibaculum</taxon>
    </lineage>
</organism>
<feature type="domain" description="HMA" evidence="1">
    <location>
        <begin position="43"/>
        <end position="110"/>
    </location>
</feature>
<dbReference type="EMBL" id="LT634361">
    <property type="protein sequence ID" value="SFZ80041.1"/>
    <property type="molecule type" value="Genomic_DNA"/>
</dbReference>
<dbReference type="GeneID" id="47721729"/>
<dbReference type="Pfam" id="PF00403">
    <property type="entry name" value="HMA"/>
    <property type="match status" value="1"/>
</dbReference>
<protein>
    <submittedName>
        <fullName evidence="2">Cation transport ATPase family protein</fullName>
    </submittedName>
</protein>
<dbReference type="InterPro" id="IPR036163">
    <property type="entry name" value="HMA_dom_sf"/>
</dbReference>
<sequence length="190" mass="20775">MRIQKIIFGIALTSLLFISCKNETKKEENKKEDSKEVLVPNVQSLSLKISGMSCEIGCAKTIQSKLSKKEGITNAKVIFNDSITTVSYDANKVSKAEIMGFIEGIAGGEQYKTSEVTKTVEACKTDCKKTCCVSKEKKQHTCKADCKKECCAGKKVCSKDCEKPCCSSKEKKQHACKADCKKESCAGKKA</sequence>
<dbReference type="Proteomes" id="UP000231564">
    <property type="component" value="Chromosome MARIT"/>
</dbReference>
<proteinExistence type="predicted"/>
<dbReference type="Gene3D" id="3.30.70.100">
    <property type="match status" value="1"/>
</dbReference>
<dbReference type="RefSeq" id="WP_100210508.1">
    <property type="nucleotide sequence ID" value="NZ_CP138495.1"/>
</dbReference>
<reference evidence="2 3" key="1">
    <citation type="submission" date="2016-11" db="EMBL/GenBank/DDBJ databases">
        <authorList>
            <person name="Jaros S."/>
            <person name="Januszkiewicz K."/>
            <person name="Wedrychowicz H."/>
        </authorList>
    </citation>
    <scope>NUCLEOTIDE SEQUENCE [LARGE SCALE GENOMIC DNA]</scope>
    <source>
        <strain evidence="2">NCIMB 2154T</strain>
    </source>
</reference>
<dbReference type="SUPFAM" id="SSF55008">
    <property type="entry name" value="HMA, heavy metal-associated domain"/>
    <property type="match status" value="1"/>
</dbReference>
<accession>A0A2H1E6Q4</accession>